<keyword evidence="4 5" id="KW-0472">Membrane</keyword>
<comment type="subcellular location">
    <subcellularLocation>
        <location evidence="1">Endomembrane system</location>
        <topology evidence="1">Multi-pass membrane protein</topology>
    </subcellularLocation>
</comment>
<evidence type="ECO:0000256" key="3">
    <source>
        <dbReference type="ARBA" id="ARBA00022989"/>
    </source>
</evidence>
<dbReference type="InterPro" id="IPR007318">
    <property type="entry name" value="Phopholipid_MeTrfase"/>
</dbReference>
<evidence type="ECO:0000256" key="4">
    <source>
        <dbReference type="ARBA" id="ARBA00023136"/>
    </source>
</evidence>
<dbReference type="GO" id="GO:0008168">
    <property type="term" value="F:methyltransferase activity"/>
    <property type="evidence" value="ECO:0007669"/>
    <property type="project" value="UniProtKB-KW"/>
</dbReference>
<gene>
    <name evidence="6" type="ORF">SAMN04488073_0092</name>
</gene>
<feature type="transmembrane region" description="Helical" evidence="5">
    <location>
        <begin position="94"/>
        <end position="115"/>
    </location>
</feature>
<keyword evidence="6" id="KW-0808">Transferase</keyword>
<feature type="transmembrane region" description="Helical" evidence="5">
    <location>
        <begin position="12"/>
        <end position="30"/>
    </location>
</feature>
<protein>
    <submittedName>
        <fullName evidence="6">Protein-S-isoprenylcysteine O-methyltransferase Ste14</fullName>
    </submittedName>
</protein>
<dbReference type="GO" id="GO:0032259">
    <property type="term" value="P:methylation"/>
    <property type="evidence" value="ECO:0007669"/>
    <property type="project" value="UniProtKB-KW"/>
</dbReference>
<dbReference type="Proteomes" id="UP000199290">
    <property type="component" value="Unassembled WGS sequence"/>
</dbReference>
<evidence type="ECO:0000313" key="6">
    <source>
        <dbReference type="EMBL" id="SFR37885.1"/>
    </source>
</evidence>
<proteinExistence type="predicted"/>
<dbReference type="PANTHER" id="PTHR12714">
    <property type="entry name" value="PROTEIN-S ISOPRENYLCYSTEINE O-METHYLTRANSFERASE"/>
    <property type="match status" value="1"/>
</dbReference>
<dbReference type="EMBL" id="FOYV01000001">
    <property type="protein sequence ID" value="SFR37885.1"/>
    <property type="molecule type" value="Genomic_DNA"/>
</dbReference>
<keyword evidence="7" id="KW-1185">Reference proteome</keyword>
<evidence type="ECO:0000256" key="2">
    <source>
        <dbReference type="ARBA" id="ARBA00022692"/>
    </source>
</evidence>
<evidence type="ECO:0000256" key="5">
    <source>
        <dbReference type="SAM" id="Phobius"/>
    </source>
</evidence>
<feature type="transmembrane region" description="Helical" evidence="5">
    <location>
        <begin position="42"/>
        <end position="62"/>
    </location>
</feature>
<dbReference type="Pfam" id="PF04191">
    <property type="entry name" value="PEMT"/>
    <property type="match status" value="1"/>
</dbReference>
<sequence length="155" mass="17152">MRANLLEKRVPPVALVLIVGLIMWLVAVSAPRVDVDETLRLAIAGILFLLGIVFAISGVMAFRASKTTVDPRKPEASSALVSSGVYRYSRNPMYVGFALVLAAWAVFLASAWALLGVPFFVAYMNRFQIAPEEQALGEIFGEEFAAYMQRVRRWI</sequence>
<evidence type="ECO:0000256" key="1">
    <source>
        <dbReference type="ARBA" id="ARBA00004127"/>
    </source>
</evidence>
<organism evidence="6 7">
    <name type="scientific">Marinobacter gudaonensis</name>
    <dbReference type="NCBI Taxonomy" id="375760"/>
    <lineage>
        <taxon>Bacteria</taxon>
        <taxon>Pseudomonadati</taxon>
        <taxon>Pseudomonadota</taxon>
        <taxon>Gammaproteobacteria</taxon>
        <taxon>Pseudomonadales</taxon>
        <taxon>Marinobacteraceae</taxon>
        <taxon>Marinobacter</taxon>
    </lineage>
</organism>
<dbReference type="PANTHER" id="PTHR12714:SF24">
    <property type="entry name" value="SLR1182 PROTEIN"/>
    <property type="match status" value="1"/>
</dbReference>
<evidence type="ECO:0000313" key="7">
    <source>
        <dbReference type="Proteomes" id="UP000199290"/>
    </source>
</evidence>
<dbReference type="Gene3D" id="1.20.120.1630">
    <property type="match status" value="1"/>
</dbReference>
<dbReference type="AlphaFoldDB" id="A0A1I6G6S4"/>
<keyword evidence="3 5" id="KW-1133">Transmembrane helix</keyword>
<name>A0A1I6G6S4_9GAMM</name>
<accession>A0A1I6G6S4</accession>
<keyword evidence="6" id="KW-0489">Methyltransferase</keyword>
<keyword evidence="2 5" id="KW-0812">Transmembrane</keyword>
<dbReference type="STRING" id="375760.SAMN04488073_0092"/>
<dbReference type="GO" id="GO:0012505">
    <property type="term" value="C:endomembrane system"/>
    <property type="evidence" value="ECO:0007669"/>
    <property type="project" value="UniProtKB-SubCell"/>
</dbReference>
<reference evidence="7" key="1">
    <citation type="submission" date="2016-10" db="EMBL/GenBank/DDBJ databases">
        <authorList>
            <person name="Varghese N."/>
            <person name="Submissions S."/>
        </authorList>
    </citation>
    <scope>NUCLEOTIDE SEQUENCE [LARGE SCALE GENOMIC DNA]</scope>
    <source>
        <strain evidence="7">CGMCC 1.6294</strain>
    </source>
</reference>